<dbReference type="AlphaFoldDB" id="A0AAV7XMV4"/>
<accession>A0AAV7XMV4</accession>
<dbReference type="SUPFAM" id="SSF56112">
    <property type="entry name" value="Protein kinase-like (PK-like)"/>
    <property type="match status" value="1"/>
</dbReference>
<proteinExistence type="predicted"/>
<dbReference type="Pfam" id="PF02958">
    <property type="entry name" value="EcKL"/>
    <property type="match status" value="1"/>
</dbReference>
<evidence type="ECO:0000313" key="3">
    <source>
        <dbReference type="Proteomes" id="UP001075354"/>
    </source>
</evidence>
<dbReference type="SMART" id="SM00587">
    <property type="entry name" value="CHK"/>
    <property type="match status" value="1"/>
</dbReference>
<comment type="caution">
    <text evidence="2">The sequence shown here is derived from an EMBL/GenBank/DDBJ whole genome shotgun (WGS) entry which is preliminary data.</text>
</comment>
<reference evidence="2" key="1">
    <citation type="submission" date="2022-12" db="EMBL/GenBank/DDBJ databases">
        <title>Chromosome-level genome assembly of the bean flower thrips Megalurothrips usitatus.</title>
        <authorList>
            <person name="Ma L."/>
            <person name="Liu Q."/>
            <person name="Li H."/>
            <person name="Cai W."/>
        </authorList>
    </citation>
    <scope>NUCLEOTIDE SEQUENCE</scope>
    <source>
        <strain evidence="2">Cailab_2022a</strain>
    </source>
</reference>
<dbReference type="Gene3D" id="3.90.1200.10">
    <property type="match status" value="1"/>
</dbReference>
<gene>
    <name evidence="2" type="ORF">ONE63_009843</name>
</gene>
<dbReference type="InterPro" id="IPR011009">
    <property type="entry name" value="Kinase-like_dom_sf"/>
</dbReference>
<protein>
    <recommendedName>
        <fullName evidence="1">CHK kinase-like domain-containing protein</fullName>
    </recommendedName>
</protein>
<dbReference type="InterPro" id="IPR015897">
    <property type="entry name" value="CHK_kinase-like"/>
</dbReference>
<feature type="domain" description="CHK kinase-like" evidence="1">
    <location>
        <begin position="143"/>
        <end position="338"/>
    </location>
</feature>
<dbReference type="PANTHER" id="PTHR11012:SF55">
    <property type="entry name" value="BHLH DOMAIN-CONTAINING PROTEIN"/>
    <property type="match status" value="1"/>
</dbReference>
<name>A0AAV7XMV4_9NEOP</name>
<dbReference type="EMBL" id="JAPTSV010000008">
    <property type="protein sequence ID" value="KAJ1524993.1"/>
    <property type="molecule type" value="Genomic_DNA"/>
</dbReference>
<keyword evidence="3" id="KW-1185">Reference proteome</keyword>
<dbReference type="InterPro" id="IPR004119">
    <property type="entry name" value="EcKL"/>
</dbReference>
<evidence type="ECO:0000313" key="2">
    <source>
        <dbReference type="EMBL" id="KAJ1524993.1"/>
    </source>
</evidence>
<evidence type="ECO:0000259" key="1">
    <source>
        <dbReference type="SMART" id="SM00587"/>
    </source>
</evidence>
<organism evidence="2 3">
    <name type="scientific">Megalurothrips usitatus</name>
    <name type="common">bean blossom thrips</name>
    <dbReference type="NCBI Taxonomy" id="439358"/>
    <lineage>
        <taxon>Eukaryota</taxon>
        <taxon>Metazoa</taxon>
        <taxon>Ecdysozoa</taxon>
        <taxon>Arthropoda</taxon>
        <taxon>Hexapoda</taxon>
        <taxon>Insecta</taxon>
        <taxon>Pterygota</taxon>
        <taxon>Neoptera</taxon>
        <taxon>Paraneoptera</taxon>
        <taxon>Thysanoptera</taxon>
        <taxon>Terebrantia</taxon>
        <taxon>Thripoidea</taxon>
        <taxon>Thripidae</taxon>
        <taxon>Megalurothrips</taxon>
    </lineage>
</organism>
<dbReference type="PANTHER" id="PTHR11012">
    <property type="entry name" value="PROTEIN KINASE-LIKE DOMAIN-CONTAINING"/>
    <property type="match status" value="1"/>
</dbReference>
<sequence length="415" mass="46241">MADAGHGLKEVRELPALLAAQLANGEEVEECAAKPATSLGDNFGSTAIALDVGIRDAAAGRRRRLHAFCKMLPDDPERREIFCVDVTFVKEMQMYTLVVPAMAQLQRDCGVPDEDLATNLVPRCYGARCNLKGTEEVDDDAAIVLEDMRLRGFGTGDKVKGLDLEHAKLILEKLAAFQALAVALRIKRPQVYEDTVLKACRDFTMGTDKEDVDTAAKFGAAIMHNVDKSPEAARHRDAVQRIIDEAKLGSGETFPEVREPYASVLHNDLWTNNILVRRDEDGRPQAAALIDFQVARLNSPFKDVLFFLFTSTQPEVTASHLDEMIEAYHASFCRCLEQVGVDTTPFTLAAAWEEVKALARSEFHHIMFMLRFINADPAMMRAHPDTFHFLPELGGDNFARRAEHVVLQFAKRGWL</sequence>
<dbReference type="Proteomes" id="UP001075354">
    <property type="component" value="Chromosome 8"/>
</dbReference>